<dbReference type="OrthoDB" id="5380412at2759"/>
<feature type="compositionally biased region" description="Basic residues" evidence="1">
    <location>
        <begin position="173"/>
        <end position="185"/>
    </location>
</feature>
<organism evidence="2 3">
    <name type="scientific">Imshaugia aleurites</name>
    <dbReference type="NCBI Taxonomy" id="172621"/>
    <lineage>
        <taxon>Eukaryota</taxon>
        <taxon>Fungi</taxon>
        <taxon>Dikarya</taxon>
        <taxon>Ascomycota</taxon>
        <taxon>Pezizomycotina</taxon>
        <taxon>Lecanoromycetes</taxon>
        <taxon>OSLEUM clade</taxon>
        <taxon>Lecanoromycetidae</taxon>
        <taxon>Lecanorales</taxon>
        <taxon>Lecanorineae</taxon>
        <taxon>Parmeliaceae</taxon>
        <taxon>Imshaugia</taxon>
    </lineage>
</organism>
<name>A0A8H3IYM7_9LECA</name>
<proteinExistence type="predicted"/>
<accession>A0A8H3IYM7</accession>
<evidence type="ECO:0000313" key="3">
    <source>
        <dbReference type="Proteomes" id="UP000664534"/>
    </source>
</evidence>
<feature type="compositionally biased region" description="Basic and acidic residues" evidence="1">
    <location>
        <begin position="162"/>
        <end position="172"/>
    </location>
</feature>
<reference evidence="2" key="1">
    <citation type="submission" date="2021-03" db="EMBL/GenBank/DDBJ databases">
        <authorList>
            <person name="Tagirdzhanova G."/>
        </authorList>
    </citation>
    <scope>NUCLEOTIDE SEQUENCE</scope>
</reference>
<evidence type="ECO:0000313" key="2">
    <source>
        <dbReference type="EMBL" id="CAF9934430.1"/>
    </source>
</evidence>
<dbReference type="AlphaFoldDB" id="A0A8H3IYM7"/>
<feature type="region of interest" description="Disordered" evidence="1">
    <location>
        <begin position="146"/>
        <end position="192"/>
    </location>
</feature>
<gene>
    <name evidence="2" type="ORF">IMSHALPRED_009716</name>
</gene>
<evidence type="ECO:0008006" key="4">
    <source>
        <dbReference type="Google" id="ProtNLM"/>
    </source>
</evidence>
<dbReference type="Proteomes" id="UP000664534">
    <property type="component" value="Unassembled WGS sequence"/>
</dbReference>
<evidence type="ECO:0000256" key="1">
    <source>
        <dbReference type="SAM" id="MobiDB-lite"/>
    </source>
</evidence>
<sequence>MSQSLLSSIAAIYPSFLDQLDPRIRPLCCRKEQFEGHGGHIVNFTSRFFNQSDHLGLSLTRNVEVCWVQAVWGAYPGEHPEKRRLIGQFLALAKKIMDANPERQLGIEMMRTLWRILTEVVYESVDESEKSGKLFETDAVTNDDFESMTASRSGALSKKRKTTPENESDHGRSGRGHHTSKKKKTVGQIGRT</sequence>
<keyword evidence="3" id="KW-1185">Reference proteome</keyword>
<protein>
    <recommendedName>
        <fullName evidence="4">Hemoglobin</fullName>
    </recommendedName>
</protein>
<dbReference type="EMBL" id="CAJPDT010000076">
    <property type="protein sequence ID" value="CAF9934430.1"/>
    <property type="molecule type" value="Genomic_DNA"/>
</dbReference>
<comment type="caution">
    <text evidence="2">The sequence shown here is derived from an EMBL/GenBank/DDBJ whole genome shotgun (WGS) entry which is preliminary data.</text>
</comment>